<evidence type="ECO:0000256" key="5">
    <source>
        <dbReference type="ARBA" id="ARBA00023146"/>
    </source>
</evidence>
<dbReference type="Pfam" id="PF03129">
    <property type="entry name" value="HGTP_anticodon"/>
    <property type="match status" value="1"/>
</dbReference>
<evidence type="ECO:0000256" key="6">
    <source>
        <dbReference type="ARBA" id="ARBA00029731"/>
    </source>
</evidence>
<dbReference type="InterPro" id="IPR017449">
    <property type="entry name" value="Pro-tRNA_synth_II"/>
</dbReference>
<proteinExistence type="inferred from homology"/>
<dbReference type="InterPro" id="IPR004154">
    <property type="entry name" value="Anticodon-bd"/>
</dbReference>
<dbReference type="Gene3D" id="3.30.930.10">
    <property type="entry name" value="Bira Bifunctional Protein, Domain 2"/>
    <property type="match status" value="1"/>
</dbReference>
<dbReference type="Pfam" id="PF00587">
    <property type="entry name" value="tRNA-synt_2b"/>
    <property type="match status" value="1"/>
</dbReference>
<evidence type="ECO:0000256" key="1">
    <source>
        <dbReference type="ARBA" id="ARBA00012831"/>
    </source>
</evidence>
<keyword evidence="4" id="KW-0067">ATP-binding</keyword>
<dbReference type="CDD" id="cd00862">
    <property type="entry name" value="ProRS_anticodon_zinc"/>
    <property type="match status" value="1"/>
</dbReference>
<evidence type="ECO:0000256" key="4">
    <source>
        <dbReference type="ARBA" id="ARBA00022840"/>
    </source>
</evidence>
<dbReference type="GO" id="GO:0006433">
    <property type="term" value="P:prolyl-tRNA aminoacylation"/>
    <property type="evidence" value="ECO:0007669"/>
    <property type="project" value="InterPro"/>
</dbReference>
<dbReference type="CDD" id="cd00778">
    <property type="entry name" value="ProRS_core_arch_euk"/>
    <property type="match status" value="1"/>
</dbReference>
<dbReference type="GO" id="GO:0017101">
    <property type="term" value="C:aminoacyl-tRNA synthetase multienzyme complex"/>
    <property type="evidence" value="ECO:0007669"/>
    <property type="project" value="TreeGrafter"/>
</dbReference>
<dbReference type="InterPro" id="IPR016061">
    <property type="entry name" value="Pro-tRNA_ligase_II_C"/>
</dbReference>
<reference evidence="10" key="1">
    <citation type="submission" date="2021-01" db="EMBL/GenBank/DDBJ databases">
        <authorList>
            <person name="Corre E."/>
            <person name="Pelletier E."/>
            <person name="Niang G."/>
            <person name="Scheremetjew M."/>
            <person name="Finn R."/>
            <person name="Kale V."/>
            <person name="Holt S."/>
            <person name="Cochrane G."/>
            <person name="Meng A."/>
            <person name="Brown T."/>
            <person name="Cohen L."/>
        </authorList>
    </citation>
    <scope>NUCLEOTIDE SEQUENCE</scope>
    <source>
        <strain evidence="10">CCMP1320</strain>
    </source>
</reference>
<comment type="catalytic activity">
    <reaction evidence="7">
        <text>tRNA(Pro) + L-proline + ATP = L-prolyl-tRNA(Pro) + AMP + diphosphate</text>
        <dbReference type="Rhea" id="RHEA:14305"/>
        <dbReference type="Rhea" id="RHEA-COMP:9700"/>
        <dbReference type="Rhea" id="RHEA-COMP:9702"/>
        <dbReference type="ChEBI" id="CHEBI:30616"/>
        <dbReference type="ChEBI" id="CHEBI:33019"/>
        <dbReference type="ChEBI" id="CHEBI:60039"/>
        <dbReference type="ChEBI" id="CHEBI:78442"/>
        <dbReference type="ChEBI" id="CHEBI:78532"/>
        <dbReference type="ChEBI" id="CHEBI:456215"/>
        <dbReference type="EC" id="6.1.1.15"/>
    </reaction>
</comment>
<dbReference type="EC" id="6.1.1.15" evidence="1"/>
<dbReference type="GO" id="GO:0005524">
    <property type="term" value="F:ATP binding"/>
    <property type="evidence" value="ECO:0007669"/>
    <property type="project" value="UniProtKB-KW"/>
</dbReference>
<dbReference type="PANTHER" id="PTHR43382">
    <property type="entry name" value="PROLYL-TRNA SYNTHETASE"/>
    <property type="match status" value="1"/>
</dbReference>
<dbReference type="Gene3D" id="3.30.110.30">
    <property type="entry name" value="C-terminal domain of ProRS"/>
    <property type="match status" value="1"/>
</dbReference>
<dbReference type="SMART" id="SM00946">
    <property type="entry name" value="ProRS-C_1"/>
    <property type="match status" value="1"/>
</dbReference>
<keyword evidence="3" id="KW-0547">Nucleotide-binding</keyword>
<evidence type="ECO:0000256" key="8">
    <source>
        <dbReference type="SAM" id="MobiDB-lite"/>
    </source>
</evidence>
<dbReference type="FunFam" id="3.30.110.30:FF:000004">
    <property type="entry name" value="Proline--tRNA ligase, chloroplastic/mitochondrial"/>
    <property type="match status" value="1"/>
</dbReference>
<dbReference type="NCBIfam" id="TIGR00408">
    <property type="entry name" value="proS_fam_I"/>
    <property type="match status" value="1"/>
</dbReference>
<dbReference type="InterPro" id="IPR036621">
    <property type="entry name" value="Anticodon-bd_dom_sf"/>
</dbReference>
<dbReference type="SUPFAM" id="SSF55681">
    <property type="entry name" value="Class II aaRS and biotin synthetases"/>
    <property type="match status" value="1"/>
</dbReference>
<evidence type="ECO:0000256" key="3">
    <source>
        <dbReference type="ARBA" id="ARBA00022741"/>
    </source>
</evidence>
<feature type="region of interest" description="Disordered" evidence="8">
    <location>
        <begin position="1"/>
        <end position="78"/>
    </location>
</feature>
<dbReference type="InterPro" id="IPR045864">
    <property type="entry name" value="aa-tRNA-synth_II/BPL/LPL"/>
</dbReference>
<accession>A0A7S3QS06</accession>
<feature type="compositionally biased region" description="Low complexity" evidence="8">
    <location>
        <begin position="42"/>
        <end position="51"/>
    </location>
</feature>
<dbReference type="PROSITE" id="PS50862">
    <property type="entry name" value="AA_TRNA_LIGASE_II"/>
    <property type="match status" value="1"/>
</dbReference>
<keyword evidence="5" id="KW-0030">Aminoacyl-tRNA synthetase</keyword>
<evidence type="ECO:0000256" key="7">
    <source>
        <dbReference type="ARBA" id="ARBA00047671"/>
    </source>
</evidence>
<dbReference type="InterPro" id="IPR002316">
    <property type="entry name" value="Pro-tRNA-ligase_IIa"/>
</dbReference>
<dbReference type="SUPFAM" id="SSF52954">
    <property type="entry name" value="Class II aaRS ABD-related"/>
    <property type="match status" value="1"/>
</dbReference>
<dbReference type="InterPro" id="IPR006195">
    <property type="entry name" value="aa-tRNA-synth_II"/>
</dbReference>
<feature type="domain" description="Aminoacyl-transfer RNA synthetases class-II family profile" evidence="9">
    <location>
        <begin position="104"/>
        <end position="352"/>
    </location>
</feature>
<evidence type="ECO:0000256" key="2">
    <source>
        <dbReference type="ARBA" id="ARBA00022598"/>
    </source>
</evidence>
<dbReference type="InterPro" id="IPR004499">
    <property type="entry name" value="Pro-tRNA-ligase_IIa_arc-type"/>
</dbReference>
<dbReference type="GO" id="GO:0005737">
    <property type="term" value="C:cytoplasm"/>
    <property type="evidence" value="ECO:0007669"/>
    <property type="project" value="InterPro"/>
</dbReference>
<dbReference type="InterPro" id="IPR002314">
    <property type="entry name" value="aa-tRNA-synt_IIb"/>
</dbReference>
<gene>
    <name evidence="10" type="ORF">DTER00134_LOCUS6241</name>
</gene>
<dbReference type="FunFam" id="3.40.50.800:FF:000016">
    <property type="entry name" value="Proline--tRNA ligase, chloroplastic/mitochondrial"/>
    <property type="match status" value="1"/>
</dbReference>
<dbReference type="PRINTS" id="PR01046">
    <property type="entry name" value="TRNASYNTHPRO"/>
</dbReference>
<dbReference type="SUPFAM" id="SSF64586">
    <property type="entry name" value="C-terminal domain of ProRS"/>
    <property type="match status" value="1"/>
</dbReference>
<dbReference type="AlphaFoldDB" id="A0A7S3QS06"/>
<organism evidence="10">
    <name type="scientific">Dunaliella tertiolecta</name>
    <name type="common">Green alga</name>
    <dbReference type="NCBI Taxonomy" id="3047"/>
    <lineage>
        <taxon>Eukaryota</taxon>
        <taxon>Viridiplantae</taxon>
        <taxon>Chlorophyta</taxon>
        <taxon>core chlorophytes</taxon>
        <taxon>Chlorophyceae</taxon>
        <taxon>CS clade</taxon>
        <taxon>Chlamydomonadales</taxon>
        <taxon>Dunaliellaceae</taxon>
        <taxon>Dunaliella</taxon>
    </lineage>
</organism>
<dbReference type="PANTHER" id="PTHR43382:SF3">
    <property type="entry name" value="PROLINE--TRNA LIGASE, CHLOROPLASTIC_MITOCHONDRIAL"/>
    <property type="match status" value="1"/>
</dbReference>
<dbReference type="Gene3D" id="3.40.50.800">
    <property type="entry name" value="Anticodon-binding domain"/>
    <property type="match status" value="1"/>
</dbReference>
<sequence>MLQSKCAQGWLAQRPSPIQSTPRPASRGLGSHIRQHNWQLRAAAEGTAATEAPKKAKPQKQQGGGKAEGGKVPDEAITPKSEDYSKWYLDIVAKAQLADYGPVRGTMVIRPYGFAIWEAIQKHLDAAFKSVGVENAYFPQLIPLSFIAKEAQHVEGFAPELALVTKGGGKDLEEVLAVRPTSETMVNHMLAQWIQSYRDLPMNLNQWCNVHRWEMRTRPFIRTLEFLWQEGHTAHATPEEAEEMAMRMVRIYERFAVEEAAMPVVAGRKSRAESFAGANCTYTIEAMMGDRRALQAGTSHNLGDNFAKAFGTQFLDSDGQQKHVHQSSWGVSTRLVGGLIMTHGDDKGLRLPPHLAPIQVVMIPIVKKEADRPAVMESISQLESAARSAGIRVKVDADERQTPGWKYNHWEMRGVPLRVEVGPRDVESKTCVVARRDKPGKEGKQMGVSAEPMAFVAHINTTLEEVQAGLLSDATVFREANIVDVTSYEELKQAIAAGKWARGGWSGSDADEKRVKDETQATLRCFPFDQPAGPHTCFMTGQPAPEVAIFAKSY</sequence>
<dbReference type="EMBL" id="HBIP01011151">
    <property type="protein sequence ID" value="CAE0491168.1"/>
    <property type="molecule type" value="Transcribed_RNA"/>
</dbReference>
<dbReference type="GO" id="GO:0004827">
    <property type="term" value="F:proline-tRNA ligase activity"/>
    <property type="evidence" value="ECO:0007669"/>
    <property type="project" value="UniProtKB-EC"/>
</dbReference>
<dbReference type="FunFam" id="3.30.930.10:FF:000023">
    <property type="entry name" value="Proline--tRNA ligase"/>
    <property type="match status" value="1"/>
</dbReference>
<name>A0A7S3QS06_DUNTE</name>
<dbReference type="Pfam" id="PF09180">
    <property type="entry name" value="ProRS-C_1"/>
    <property type="match status" value="1"/>
</dbReference>
<protein>
    <recommendedName>
        <fullName evidence="1">proline--tRNA ligase</fullName>
        <ecNumber evidence="1">6.1.1.15</ecNumber>
    </recommendedName>
    <alternativeName>
        <fullName evidence="6">Prolyl-tRNA synthetase</fullName>
    </alternativeName>
</protein>
<keyword evidence="2" id="KW-0436">Ligase</keyword>
<dbReference type="HAMAP" id="MF_01571">
    <property type="entry name" value="Pro_tRNA_synth_type3"/>
    <property type="match status" value="1"/>
</dbReference>
<evidence type="ECO:0000313" key="10">
    <source>
        <dbReference type="EMBL" id="CAE0491168.1"/>
    </source>
</evidence>
<dbReference type="InterPro" id="IPR033721">
    <property type="entry name" value="ProRS_core_arch_euk"/>
</dbReference>
<evidence type="ECO:0000259" key="9">
    <source>
        <dbReference type="PROSITE" id="PS50862"/>
    </source>
</evidence>